<dbReference type="PANTHER" id="PTHR23501:SF33">
    <property type="entry name" value="MAJOR FACILITATOR SUPERFAMILY (MFS) PROFILE DOMAIN-CONTAINING PROTEIN"/>
    <property type="match status" value="1"/>
</dbReference>
<dbReference type="InterPro" id="IPR036259">
    <property type="entry name" value="MFS_trans_sf"/>
</dbReference>
<gene>
    <name evidence="8" type="ORF">CCUS01_17207</name>
</gene>
<feature type="transmembrane region" description="Helical" evidence="6">
    <location>
        <begin position="301"/>
        <end position="320"/>
    </location>
</feature>
<dbReference type="SUPFAM" id="SSF103473">
    <property type="entry name" value="MFS general substrate transporter"/>
    <property type="match status" value="1"/>
</dbReference>
<dbReference type="Proteomes" id="UP001239213">
    <property type="component" value="Unassembled WGS sequence"/>
</dbReference>
<dbReference type="GO" id="GO:0015174">
    <property type="term" value="F:basic amino acid transmembrane transporter activity"/>
    <property type="evidence" value="ECO:0007669"/>
    <property type="project" value="TreeGrafter"/>
</dbReference>
<keyword evidence="2 6" id="KW-0812">Transmembrane</keyword>
<feature type="transmembrane region" description="Helical" evidence="6">
    <location>
        <begin position="487"/>
        <end position="509"/>
    </location>
</feature>
<feature type="transmembrane region" description="Helical" evidence="6">
    <location>
        <begin position="408"/>
        <end position="429"/>
    </location>
</feature>
<evidence type="ECO:0000256" key="3">
    <source>
        <dbReference type="ARBA" id="ARBA00022989"/>
    </source>
</evidence>
<dbReference type="InterPro" id="IPR011701">
    <property type="entry name" value="MFS"/>
</dbReference>
<evidence type="ECO:0000256" key="2">
    <source>
        <dbReference type="ARBA" id="ARBA00022692"/>
    </source>
</evidence>
<dbReference type="Pfam" id="PF07690">
    <property type="entry name" value="MFS_1"/>
    <property type="match status" value="1"/>
</dbReference>
<dbReference type="AlphaFoldDB" id="A0AAI9V709"/>
<feature type="transmembrane region" description="Helical" evidence="6">
    <location>
        <begin position="456"/>
        <end position="475"/>
    </location>
</feature>
<organism evidence="8 9">
    <name type="scientific">Colletotrichum cuscutae</name>
    <dbReference type="NCBI Taxonomy" id="1209917"/>
    <lineage>
        <taxon>Eukaryota</taxon>
        <taxon>Fungi</taxon>
        <taxon>Dikarya</taxon>
        <taxon>Ascomycota</taxon>
        <taxon>Pezizomycotina</taxon>
        <taxon>Sordariomycetes</taxon>
        <taxon>Hypocreomycetidae</taxon>
        <taxon>Glomerellales</taxon>
        <taxon>Glomerellaceae</taxon>
        <taxon>Colletotrichum</taxon>
        <taxon>Colletotrichum acutatum species complex</taxon>
    </lineage>
</organism>
<reference evidence="8" key="1">
    <citation type="submission" date="2016-11" db="EMBL/GenBank/DDBJ databases">
        <title>The genome sequence of Colletotrichum cuscutae.</title>
        <authorList>
            <person name="Baroncelli R."/>
        </authorList>
    </citation>
    <scope>NUCLEOTIDE SEQUENCE</scope>
    <source>
        <strain evidence="8">IMI 304802</strain>
    </source>
</reference>
<feature type="transmembrane region" description="Helical" evidence="6">
    <location>
        <begin position="332"/>
        <end position="351"/>
    </location>
</feature>
<dbReference type="PANTHER" id="PTHR23501">
    <property type="entry name" value="MAJOR FACILITATOR SUPERFAMILY"/>
    <property type="match status" value="1"/>
</dbReference>
<sequence>MTRSKTLQSGEGTQRVVDERSPLLSSTRRGSSSSGESSLTSSSSSADSDGQYLPWHLTRPSEVVDSSVDVEQVAPVATASDDAKLQARKTSTWAVVKIVSILLVGTFTANADGSLVMATHPTIASEFDDLENSSWLFVSFALAGAATQTLYGKLSDIYGRRALLMVAYTLFSVGCAMVGVGRTMWQVVLGRVISGSGGSALNVLGLLLVTDLVPLRDVAAWQAGINLAATVGRSLGGPVGGWLADTIGWRWSFLGQAPIFLLAVLLCWFFLPKGKQVGKSDEGVEASGKPINGKKGSLGRIDFLGAALLALFILTFLLPIEIGGTKIPWSHPLIFVLFGVAVVFGGIFAAVEEWWAKEPIFPLELLKHRDIILTYVISGGQVAAQLGLMFSVPLYFQVTQRVSNTVAGIHLFPAVFGNAIGGVLAGYLIRKFVNPEDANCLERHADLHRTGRYKSLLIIATIASMFSYSLLLLRWHGDTNAWESLYIVPGGFGAGLVQSAGFISIQAAANPKHKAAVTSGMFLTFQIGMILGLSCVSAVMMETMRWRLDALLEGMDLSAVVRKQIIAKATSSVDYIDHADEKVAAAIVQAYVEGLGFSHGFSLISSALALIAAIFKSAIMPPRRLRLDFSAAELHALGITPDMDPRTLVEVLQRLHQRLQSSVQEASVQPREEQKNPCDNCLDRYHKTKHCPFPCGHCGQAWHNVAACTSSTRNRCRCSPFPQRHLAKQCPKMCTPGECPTFHMGDGITAMMCKARCCMCGIPDHAGRDCHLKKCRCGGQHLTVDHMPMDRQCVVVSCPRWFCAKHCQACEAELEKLNDEVCQSCGSKQEIRPSVPRSHQWASPDFEYVDAALAWGNSKYGKTIFGKDVAF</sequence>
<evidence type="ECO:0000259" key="7">
    <source>
        <dbReference type="PROSITE" id="PS50850"/>
    </source>
</evidence>
<dbReference type="EMBL" id="MPDP01000174">
    <property type="protein sequence ID" value="KAK1473263.1"/>
    <property type="molecule type" value="Genomic_DNA"/>
</dbReference>
<evidence type="ECO:0000256" key="6">
    <source>
        <dbReference type="SAM" id="Phobius"/>
    </source>
</evidence>
<evidence type="ECO:0000313" key="8">
    <source>
        <dbReference type="EMBL" id="KAK1473263.1"/>
    </source>
</evidence>
<keyword evidence="9" id="KW-1185">Reference proteome</keyword>
<proteinExistence type="predicted"/>
<keyword evidence="4 6" id="KW-0472">Membrane</keyword>
<evidence type="ECO:0000256" key="1">
    <source>
        <dbReference type="ARBA" id="ARBA00004141"/>
    </source>
</evidence>
<dbReference type="GO" id="GO:0000329">
    <property type="term" value="C:fungal-type vacuole membrane"/>
    <property type="evidence" value="ECO:0007669"/>
    <property type="project" value="TreeGrafter"/>
</dbReference>
<comment type="caution">
    <text evidence="8">The sequence shown here is derived from an EMBL/GenBank/DDBJ whole genome shotgun (WGS) entry which is preliminary data.</text>
</comment>
<keyword evidence="3 6" id="KW-1133">Transmembrane helix</keyword>
<feature type="domain" description="Major facilitator superfamily (MFS) profile" evidence="7">
    <location>
        <begin position="98"/>
        <end position="624"/>
    </location>
</feature>
<feature type="transmembrane region" description="Helical" evidence="6">
    <location>
        <begin position="372"/>
        <end position="396"/>
    </location>
</feature>
<accession>A0AAI9V709</accession>
<dbReference type="InterPro" id="IPR020846">
    <property type="entry name" value="MFS_dom"/>
</dbReference>
<feature type="transmembrane region" description="Helical" evidence="6">
    <location>
        <begin position="163"/>
        <end position="185"/>
    </location>
</feature>
<feature type="region of interest" description="Disordered" evidence="5">
    <location>
        <begin position="1"/>
        <end position="52"/>
    </location>
</feature>
<comment type="subcellular location">
    <subcellularLocation>
        <location evidence="1">Membrane</location>
        <topology evidence="1">Multi-pass membrane protein</topology>
    </subcellularLocation>
</comment>
<dbReference type="PROSITE" id="PS50850">
    <property type="entry name" value="MFS"/>
    <property type="match status" value="1"/>
</dbReference>
<evidence type="ECO:0000256" key="4">
    <source>
        <dbReference type="ARBA" id="ARBA00023136"/>
    </source>
</evidence>
<feature type="compositionally biased region" description="Polar residues" evidence="5">
    <location>
        <begin position="1"/>
        <end position="12"/>
    </location>
</feature>
<feature type="compositionally biased region" description="Low complexity" evidence="5">
    <location>
        <begin position="22"/>
        <end position="45"/>
    </location>
</feature>
<name>A0AAI9V709_9PEZI</name>
<evidence type="ECO:0000256" key="5">
    <source>
        <dbReference type="SAM" id="MobiDB-lite"/>
    </source>
</evidence>
<protein>
    <submittedName>
        <fullName evidence="8">Major facilitator superfamily transporter</fullName>
    </submittedName>
</protein>
<feature type="transmembrane region" description="Helical" evidence="6">
    <location>
        <begin position="251"/>
        <end position="271"/>
    </location>
</feature>
<evidence type="ECO:0000313" key="9">
    <source>
        <dbReference type="Proteomes" id="UP001239213"/>
    </source>
</evidence>
<feature type="transmembrane region" description="Helical" evidence="6">
    <location>
        <begin position="94"/>
        <end position="113"/>
    </location>
</feature>
<feature type="transmembrane region" description="Helical" evidence="6">
    <location>
        <begin position="521"/>
        <end position="541"/>
    </location>
</feature>
<dbReference type="Gene3D" id="1.20.1250.20">
    <property type="entry name" value="MFS general substrate transporter like domains"/>
    <property type="match status" value="2"/>
</dbReference>